<name>A0A1H3WPQ1_SELRU</name>
<protein>
    <submittedName>
        <fullName evidence="4">Sugar transferase involved in LPS biosynthesis (Colanic, teichoic acid)</fullName>
    </submittedName>
</protein>
<evidence type="ECO:0000259" key="3">
    <source>
        <dbReference type="Pfam" id="PF02397"/>
    </source>
</evidence>
<dbReference type="AlphaFoldDB" id="A0A1H3WPQ1"/>
<keyword evidence="2" id="KW-0812">Transmembrane</keyword>
<comment type="similarity">
    <text evidence="1">Belongs to the bacterial sugar transferase family.</text>
</comment>
<dbReference type="GO" id="GO:0016780">
    <property type="term" value="F:phosphotransferase activity, for other substituted phosphate groups"/>
    <property type="evidence" value="ECO:0007669"/>
    <property type="project" value="TreeGrafter"/>
</dbReference>
<dbReference type="Proteomes" id="UP000183469">
    <property type="component" value="Unassembled WGS sequence"/>
</dbReference>
<evidence type="ECO:0000256" key="1">
    <source>
        <dbReference type="ARBA" id="ARBA00006464"/>
    </source>
</evidence>
<keyword evidence="4" id="KW-0808">Transferase</keyword>
<sequence length="211" mass="24159">MTDMKHKPYGLYEAYIKRIQDFICAILATMLLSPALLVVAILVRTKLGSPILFVQERPGLNGKVFKLYKFRTMVPPKDGEINPLQDAQRLTTFGKKLRSTSLDELPELFNILKGDMSVVGPRPLLVRYLSRYNEHQARRHEVRPGFTGLAQVNGRNAISWEEKFNWDIKYVDKITFWGDWKIILATVRTVIKREGISAKGEATMGEFMGNE</sequence>
<dbReference type="PANTHER" id="PTHR30576:SF8">
    <property type="entry name" value="UNDECAPRENYL-PHOSPHATE GALACTOSE PHOSPHOTRANSFERASE"/>
    <property type="match status" value="1"/>
</dbReference>
<accession>A0A1H3WPQ1</accession>
<evidence type="ECO:0000313" key="4">
    <source>
        <dbReference type="EMBL" id="SDZ89125.1"/>
    </source>
</evidence>
<gene>
    <name evidence="4" type="ORF">SAMN05660648_01089</name>
</gene>
<dbReference type="InterPro" id="IPR003362">
    <property type="entry name" value="Bact_transf"/>
</dbReference>
<feature type="transmembrane region" description="Helical" evidence="2">
    <location>
        <begin position="21"/>
        <end position="43"/>
    </location>
</feature>
<evidence type="ECO:0000313" key="5">
    <source>
        <dbReference type="Proteomes" id="UP000183469"/>
    </source>
</evidence>
<feature type="domain" description="Bacterial sugar transferase" evidence="3">
    <location>
        <begin position="17"/>
        <end position="192"/>
    </location>
</feature>
<dbReference type="PANTHER" id="PTHR30576">
    <property type="entry name" value="COLANIC BIOSYNTHESIS UDP-GLUCOSE LIPID CARRIER TRANSFERASE"/>
    <property type="match status" value="1"/>
</dbReference>
<reference evidence="4 5" key="1">
    <citation type="submission" date="2016-10" db="EMBL/GenBank/DDBJ databases">
        <authorList>
            <person name="de Groot N.N."/>
        </authorList>
    </citation>
    <scope>NUCLEOTIDE SEQUENCE [LARGE SCALE GENOMIC DNA]</scope>
    <source>
        <strain evidence="4 5">DSM 2872</strain>
    </source>
</reference>
<keyword evidence="2" id="KW-1133">Transmembrane helix</keyword>
<organism evidence="4 5">
    <name type="scientific">Selenomonas ruminantium</name>
    <dbReference type="NCBI Taxonomy" id="971"/>
    <lineage>
        <taxon>Bacteria</taxon>
        <taxon>Bacillati</taxon>
        <taxon>Bacillota</taxon>
        <taxon>Negativicutes</taxon>
        <taxon>Selenomonadales</taxon>
        <taxon>Selenomonadaceae</taxon>
        <taxon>Selenomonas</taxon>
    </lineage>
</organism>
<evidence type="ECO:0000256" key="2">
    <source>
        <dbReference type="SAM" id="Phobius"/>
    </source>
</evidence>
<dbReference type="Pfam" id="PF02397">
    <property type="entry name" value="Bac_transf"/>
    <property type="match status" value="1"/>
</dbReference>
<dbReference type="RefSeq" id="WP_305809633.1">
    <property type="nucleotide sequence ID" value="NZ_FNQG01000004.1"/>
</dbReference>
<keyword evidence="2" id="KW-0472">Membrane</keyword>
<proteinExistence type="inferred from homology"/>
<dbReference type="EMBL" id="FNQG01000004">
    <property type="protein sequence ID" value="SDZ89125.1"/>
    <property type="molecule type" value="Genomic_DNA"/>
</dbReference>